<sequence>MSDYYWVFLILAFAFFIHWMALESEKKDLAHLSDRKKRKADDPENVRIEDMQLMDLYKVSKSEAVRYYRKKHGTGLKFTAQLLEDISQEC</sequence>
<evidence type="ECO:0000313" key="3">
    <source>
        <dbReference type="Proteomes" id="UP001595962"/>
    </source>
</evidence>
<reference evidence="3" key="1">
    <citation type="journal article" date="2019" name="Int. J. Syst. Evol. Microbiol.">
        <title>The Global Catalogue of Microorganisms (GCM) 10K type strain sequencing project: providing services to taxonomists for standard genome sequencing and annotation.</title>
        <authorList>
            <consortium name="The Broad Institute Genomics Platform"/>
            <consortium name="The Broad Institute Genome Sequencing Center for Infectious Disease"/>
            <person name="Wu L."/>
            <person name="Ma J."/>
        </authorList>
    </citation>
    <scope>NUCLEOTIDE SEQUENCE [LARGE SCALE GENOMIC DNA]</scope>
    <source>
        <strain evidence="3">DT28</strain>
    </source>
</reference>
<dbReference type="RefSeq" id="WP_377331636.1">
    <property type="nucleotide sequence ID" value="NZ_JBHSGB010000002.1"/>
</dbReference>
<comment type="caution">
    <text evidence="2">The sequence shown here is derived from an EMBL/GenBank/DDBJ whole genome shotgun (WGS) entry which is preliminary data.</text>
</comment>
<accession>A0ABV9JIR1</accession>
<keyword evidence="1" id="KW-1133">Transmembrane helix</keyword>
<name>A0ABV9JIR1_9GAMM</name>
<evidence type="ECO:0000256" key="1">
    <source>
        <dbReference type="SAM" id="Phobius"/>
    </source>
</evidence>
<keyword evidence="3" id="KW-1185">Reference proteome</keyword>
<proteinExistence type="predicted"/>
<dbReference type="EMBL" id="JBHSGB010000002">
    <property type="protein sequence ID" value="MFC4653994.1"/>
    <property type="molecule type" value="Genomic_DNA"/>
</dbReference>
<evidence type="ECO:0000313" key="2">
    <source>
        <dbReference type="EMBL" id="MFC4653994.1"/>
    </source>
</evidence>
<keyword evidence="1" id="KW-0472">Membrane</keyword>
<gene>
    <name evidence="2" type="ORF">ACFO3I_03025</name>
</gene>
<dbReference type="Proteomes" id="UP001595962">
    <property type="component" value="Unassembled WGS sequence"/>
</dbReference>
<organism evidence="2 3">
    <name type="scientific">Rheinheimera marina</name>
    <dbReference type="NCBI Taxonomy" id="1774958"/>
    <lineage>
        <taxon>Bacteria</taxon>
        <taxon>Pseudomonadati</taxon>
        <taxon>Pseudomonadota</taxon>
        <taxon>Gammaproteobacteria</taxon>
        <taxon>Chromatiales</taxon>
        <taxon>Chromatiaceae</taxon>
        <taxon>Rheinheimera</taxon>
    </lineage>
</organism>
<keyword evidence="1" id="KW-0812">Transmembrane</keyword>
<protein>
    <submittedName>
        <fullName evidence="2">Uncharacterized protein</fullName>
    </submittedName>
</protein>
<feature type="transmembrane region" description="Helical" evidence="1">
    <location>
        <begin position="6"/>
        <end position="22"/>
    </location>
</feature>